<evidence type="ECO:0000313" key="1">
    <source>
        <dbReference type="EMBL" id="CRG88871.1"/>
    </source>
</evidence>
<dbReference type="EMBL" id="CVMT01000005">
    <property type="protein sequence ID" value="CRG88871.1"/>
    <property type="molecule type" value="Genomic_DNA"/>
</dbReference>
<dbReference type="GO" id="GO:0003824">
    <property type="term" value="F:catalytic activity"/>
    <property type="evidence" value="ECO:0007669"/>
    <property type="project" value="InterPro"/>
</dbReference>
<reference evidence="1 2" key="1">
    <citation type="submission" date="2015-04" db="EMBL/GenBank/DDBJ databases">
        <authorList>
            <person name="Syromyatnikov M.Y."/>
            <person name="Popov V.N."/>
        </authorList>
    </citation>
    <scope>NUCLEOTIDE SEQUENCE [LARGE SCALE GENOMIC DNA]</scope>
    <source>
        <strain evidence="1">WF-38-12</strain>
    </source>
</reference>
<proteinExistence type="predicted"/>
<dbReference type="AlphaFoldDB" id="A0A0U1M1K7"/>
<name>A0A0U1M1K7_TALIS</name>
<protein>
    <submittedName>
        <fullName evidence="1">Uncharacterized protein</fullName>
    </submittedName>
</protein>
<sequence>MQLRKQLTSCWRASSRLDNAERFNAVADGAVLSLLRVIKNSNQMPSEPWPLSLVQTWRSNVESKATSIYEVAFRRFCARQTTEQYLGVGSRALYHMVRKELAVPFHQGLGEHPGSEDTVIYSENVRPGKIIGDWIATIYEAILDGRINHALYDVPR</sequence>
<keyword evidence="2" id="KW-1185">Reference proteome</keyword>
<dbReference type="Gene3D" id="1.20.200.10">
    <property type="entry name" value="Fumarase/aspartase (Central domain)"/>
    <property type="match status" value="1"/>
</dbReference>
<dbReference type="Proteomes" id="UP000054383">
    <property type="component" value="Unassembled WGS sequence"/>
</dbReference>
<evidence type="ECO:0000313" key="2">
    <source>
        <dbReference type="Proteomes" id="UP000054383"/>
    </source>
</evidence>
<dbReference type="SUPFAM" id="SSF48557">
    <property type="entry name" value="L-aspartase-like"/>
    <property type="match status" value="1"/>
</dbReference>
<organism evidence="1 2">
    <name type="scientific">Talaromyces islandicus</name>
    <name type="common">Penicillium islandicum</name>
    <dbReference type="NCBI Taxonomy" id="28573"/>
    <lineage>
        <taxon>Eukaryota</taxon>
        <taxon>Fungi</taxon>
        <taxon>Dikarya</taxon>
        <taxon>Ascomycota</taxon>
        <taxon>Pezizomycotina</taxon>
        <taxon>Eurotiomycetes</taxon>
        <taxon>Eurotiomycetidae</taxon>
        <taxon>Eurotiales</taxon>
        <taxon>Trichocomaceae</taxon>
        <taxon>Talaromyces</taxon>
        <taxon>Talaromyces sect. Islandici</taxon>
    </lineage>
</organism>
<gene>
    <name evidence="1" type="ORF">PISL3812_05906</name>
</gene>
<accession>A0A0U1M1K7</accession>
<dbReference type="InterPro" id="IPR008948">
    <property type="entry name" value="L-Aspartase-like"/>
</dbReference>